<evidence type="ECO:0000313" key="2">
    <source>
        <dbReference type="EMBL" id="MCL7929592.1"/>
    </source>
</evidence>
<feature type="transmembrane region" description="Helical" evidence="1">
    <location>
        <begin position="51"/>
        <end position="77"/>
    </location>
</feature>
<protein>
    <recommendedName>
        <fullName evidence="4">Flippase-like domain-containing protein</fullName>
    </recommendedName>
</protein>
<feature type="transmembrane region" description="Helical" evidence="1">
    <location>
        <begin position="12"/>
        <end position="31"/>
    </location>
</feature>
<evidence type="ECO:0000313" key="3">
    <source>
        <dbReference type="Proteomes" id="UP001165308"/>
    </source>
</evidence>
<feature type="transmembrane region" description="Helical" evidence="1">
    <location>
        <begin position="158"/>
        <end position="176"/>
    </location>
</feature>
<name>A0ABT0SP58_9GAMM</name>
<evidence type="ECO:0000256" key="1">
    <source>
        <dbReference type="SAM" id="Phobius"/>
    </source>
</evidence>
<accession>A0ABT0SP58</accession>
<evidence type="ECO:0008006" key="4">
    <source>
        <dbReference type="Google" id="ProtNLM"/>
    </source>
</evidence>
<proteinExistence type="predicted"/>
<sequence length="297" mass="31374">MKASFVAYKPRLKKALHIVGGLLALASLYFVGQKLYHDRHDIDLSQLSAQFVIVLIVLGGVIGMANICLALAWHALLRYKSIAVTRRWSITTYGLSQLAKYVPGNIAHLAGRQALAVAAGLPGWRLAGVMVLELAIQAVAASVFGLLVLPLIVPGIPAWLAAGLFLLATLGGGFAVRRVSRDIAMALLYNGGFLAASASVFVVILLALMPSPLSVGWLVAIGSSFVIAWLIGFVTPGAPAGIGVRELVLLTLLGAHLPEQPLLLAVVLSRLVTVGGDLLYFALVGVARLYHHQETTP</sequence>
<feature type="transmembrane region" description="Helical" evidence="1">
    <location>
        <begin position="188"/>
        <end position="209"/>
    </location>
</feature>
<feature type="transmembrane region" description="Helical" evidence="1">
    <location>
        <begin position="131"/>
        <end position="152"/>
    </location>
</feature>
<comment type="caution">
    <text evidence="2">The sequence shown here is derived from an EMBL/GenBank/DDBJ whole genome shotgun (WGS) entry which is preliminary data.</text>
</comment>
<keyword evidence="1" id="KW-0812">Transmembrane</keyword>
<gene>
    <name evidence="2" type="ORF">M8006_06245</name>
</gene>
<keyword evidence="1" id="KW-1133">Transmembrane helix</keyword>
<feature type="transmembrane region" description="Helical" evidence="1">
    <location>
        <begin position="215"/>
        <end position="235"/>
    </location>
</feature>
<dbReference type="Proteomes" id="UP001165308">
    <property type="component" value="Unassembled WGS sequence"/>
</dbReference>
<keyword evidence="3" id="KW-1185">Reference proteome</keyword>
<organism evidence="2 3">
    <name type="scientific">Halomonas llamarensis</name>
    <dbReference type="NCBI Taxonomy" id="2945104"/>
    <lineage>
        <taxon>Bacteria</taxon>
        <taxon>Pseudomonadati</taxon>
        <taxon>Pseudomonadota</taxon>
        <taxon>Gammaproteobacteria</taxon>
        <taxon>Oceanospirillales</taxon>
        <taxon>Halomonadaceae</taxon>
        <taxon>Halomonas</taxon>
    </lineage>
</organism>
<dbReference type="EMBL" id="JAMJPJ010000006">
    <property type="protein sequence ID" value="MCL7929592.1"/>
    <property type="molecule type" value="Genomic_DNA"/>
</dbReference>
<reference evidence="2" key="1">
    <citation type="submission" date="2022-05" db="EMBL/GenBank/DDBJ databases">
        <title>Halomonas geminus sp. nov. and Halomonas llamarensis sp. nov. isolated from high-altitude salars of the Atacama Desert.</title>
        <authorList>
            <person name="Hintersatz C."/>
            <person name="Rojas L.A."/>
            <person name="Wei T.-S."/>
            <person name="Kutschke S."/>
            <person name="Lehmann F."/>
            <person name="Jain R."/>
            <person name="Pollmann K."/>
        </authorList>
    </citation>
    <scope>NUCLEOTIDE SEQUENCE</scope>
    <source>
        <strain evidence="2">ATCHA</strain>
    </source>
</reference>
<keyword evidence="1" id="KW-0472">Membrane</keyword>
<dbReference type="RefSeq" id="WP_250080599.1">
    <property type="nucleotide sequence ID" value="NZ_JAMJPJ010000006.1"/>
</dbReference>